<dbReference type="RefSeq" id="WP_092677383.1">
    <property type="nucleotide sequence ID" value="NZ_FOGC01000010.1"/>
</dbReference>
<dbReference type="GO" id="GO:0005886">
    <property type="term" value="C:plasma membrane"/>
    <property type="evidence" value="ECO:0007669"/>
    <property type="project" value="UniProtKB-ARBA"/>
</dbReference>
<dbReference type="AlphaFoldDB" id="A0A1H9L3X7"/>
<protein>
    <submittedName>
        <fullName evidence="8">Xanthine permease XanP</fullName>
    </submittedName>
</protein>
<evidence type="ECO:0000256" key="3">
    <source>
        <dbReference type="ARBA" id="ARBA00022448"/>
    </source>
</evidence>
<feature type="transmembrane region" description="Helical" evidence="7">
    <location>
        <begin position="247"/>
        <end position="268"/>
    </location>
</feature>
<name>A0A1H9L3X7_9GAMM</name>
<organism evidence="8 9">
    <name type="scientific">Rosenbergiella nectarea</name>
    <dbReference type="NCBI Taxonomy" id="988801"/>
    <lineage>
        <taxon>Bacteria</taxon>
        <taxon>Pseudomonadati</taxon>
        <taxon>Pseudomonadota</taxon>
        <taxon>Gammaproteobacteria</taxon>
        <taxon>Enterobacterales</taxon>
        <taxon>Erwiniaceae</taxon>
        <taxon>Rosenbergiella</taxon>
    </lineage>
</organism>
<evidence type="ECO:0000256" key="1">
    <source>
        <dbReference type="ARBA" id="ARBA00004141"/>
    </source>
</evidence>
<dbReference type="InterPro" id="IPR006043">
    <property type="entry name" value="NCS2"/>
</dbReference>
<evidence type="ECO:0000256" key="6">
    <source>
        <dbReference type="ARBA" id="ARBA00023136"/>
    </source>
</evidence>
<dbReference type="PANTHER" id="PTHR42810">
    <property type="entry name" value="PURINE PERMEASE C1399.01C-RELATED"/>
    <property type="match status" value="1"/>
</dbReference>
<accession>A0A1H9L3X7</accession>
<gene>
    <name evidence="8" type="ORF">SAMN05216522_110161</name>
</gene>
<feature type="transmembrane region" description="Helical" evidence="7">
    <location>
        <begin position="419"/>
        <end position="439"/>
    </location>
</feature>
<feature type="transmembrane region" description="Helical" evidence="7">
    <location>
        <begin position="20"/>
        <end position="44"/>
    </location>
</feature>
<comment type="subcellular location">
    <subcellularLocation>
        <location evidence="1">Membrane</location>
        <topology evidence="1">Multi-pass membrane protein</topology>
    </subcellularLocation>
</comment>
<evidence type="ECO:0000256" key="5">
    <source>
        <dbReference type="ARBA" id="ARBA00022989"/>
    </source>
</evidence>
<evidence type="ECO:0000256" key="7">
    <source>
        <dbReference type="SAM" id="Phobius"/>
    </source>
</evidence>
<dbReference type="InterPro" id="IPR006042">
    <property type="entry name" value="Xan_ur_permease"/>
</dbReference>
<dbReference type="GO" id="GO:0042907">
    <property type="term" value="F:xanthine transmembrane transporter activity"/>
    <property type="evidence" value="ECO:0007669"/>
    <property type="project" value="TreeGrafter"/>
</dbReference>
<dbReference type="STRING" id="988801.SAMN05216522_110161"/>
<feature type="transmembrane region" description="Helical" evidence="7">
    <location>
        <begin position="359"/>
        <end position="377"/>
    </location>
</feature>
<dbReference type="Proteomes" id="UP000242515">
    <property type="component" value="Unassembled WGS sequence"/>
</dbReference>
<sequence length="448" mass="47482">MQKTNDEPLLYGLNDRLPFIPAVCTAVQHMLASIVGIVTPPLIIGSSLGLTQWLPYLISMSLFASGIGTVIQAVRFRNIGAGMICLQGTSFAFLGVIIAGGLLLKQQGATPEQILAMIFGCTLVSAIIPLIVSQFIHTFSRLLTPLVTGIVIVLIGISLIKVSITDWGGGFGATDFAAPHNLGLGLFTLLIIVLMNCSRRPWCKLSSIIVGIVAGSVLAAVLGKFHPQFSSGLLPSLPIPFRFGLNFSWSVFIPIALVSLISIIETVGDLTANCMLSKQLLVGPDFQNRIRGGILGDGVSCLVAAIFSSFPNTTFAQNNGVIQMTQVASRYAGIWIGALFILLGLFPQFSQLLEQLPKPVLGGATLVMFGSVVAAGIRIMTRESLDSRSMLIIALAFGVGLGIESQPDILNATPQFFQTLFQNAVTSGGTLAILLNLLLPASKEKSDV</sequence>
<dbReference type="NCBIfam" id="NF037981">
    <property type="entry name" value="NCS2_1"/>
    <property type="match status" value="1"/>
</dbReference>
<feature type="transmembrane region" description="Helical" evidence="7">
    <location>
        <begin position="176"/>
        <end position="195"/>
    </location>
</feature>
<keyword evidence="9" id="KW-1185">Reference proteome</keyword>
<feature type="transmembrane region" description="Helical" evidence="7">
    <location>
        <begin position="81"/>
        <end position="102"/>
    </location>
</feature>
<feature type="transmembrane region" description="Helical" evidence="7">
    <location>
        <begin position="56"/>
        <end position="74"/>
    </location>
</feature>
<dbReference type="EMBL" id="FOGC01000010">
    <property type="protein sequence ID" value="SER06096.1"/>
    <property type="molecule type" value="Genomic_DNA"/>
</dbReference>
<evidence type="ECO:0000313" key="9">
    <source>
        <dbReference type="Proteomes" id="UP000242515"/>
    </source>
</evidence>
<feature type="transmembrane region" description="Helical" evidence="7">
    <location>
        <begin position="389"/>
        <end position="407"/>
    </location>
</feature>
<dbReference type="PANTHER" id="PTHR42810:SF2">
    <property type="entry name" value="PURINE PERMEASE C1399.01C-RELATED"/>
    <property type="match status" value="1"/>
</dbReference>
<keyword evidence="4 7" id="KW-0812">Transmembrane</keyword>
<keyword evidence="5 7" id="KW-1133">Transmembrane helix</keyword>
<evidence type="ECO:0000256" key="4">
    <source>
        <dbReference type="ARBA" id="ARBA00022692"/>
    </source>
</evidence>
<feature type="transmembrane region" description="Helical" evidence="7">
    <location>
        <begin position="207"/>
        <end position="227"/>
    </location>
</feature>
<keyword evidence="6 7" id="KW-0472">Membrane</keyword>
<reference evidence="9" key="1">
    <citation type="submission" date="2016-10" db="EMBL/GenBank/DDBJ databases">
        <authorList>
            <person name="Varghese N."/>
            <person name="Submissions S."/>
        </authorList>
    </citation>
    <scope>NUCLEOTIDE SEQUENCE [LARGE SCALE GENOMIC DNA]</scope>
    <source>
        <strain evidence="9">8N4</strain>
    </source>
</reference>
<dbReference type="OrthoDB" id="9805749at2"/>
<dbReference type="NCBIfam" id="TIGR00801">
    <property type="entry name" value="ncs2"/>
    <property type="match status" value="1"/>
</dbReference>
<proteinExistence type="inferred from homology"/>
<feature type="transmembrane region" description="Helical" evidence="7">
    <location>
        <begin position="114"/>
        <end position="136"/>
    </location>
</feature>
<comment type="similarity">
    <text evidence="2">Belongs to the nucleobase:cation symporter-2 (NCS2) (TC 2.A.40) family.</text>
</comment>
<dbReference type="Pfam" id="PF00860">
    <property type="entry name" value="Xan_ur_permease"/>
    <property type="match status" value="1"/>
</dbReference>
<dbReference type="PROSITE" id="PS01116">
    <property type="entry name" value="XANTH_URACIL_PERMASE"/>
    <property type="match status" value="1"/>
</dbReference>
<keyword evidence="3" id="KW-0813">Transport</keyword>
<evidence type="ECO:0000256" key="2">
    <source>
        <dbReference type="ARBA" id="ARBA00008821"/>
    </source>
</evidence>
<feature type="transmembrane region" description="Helical" evidence="7">
    <location>
        <begin position="332"/>
        <end position="353"/>
    </location>
</feature>
<evidence type="ECO:0000313" key="8">
    <source>
        <dbReference type="EMBL" id="SER06096.1"/>
    </source>
</evidence>
<feature type="transmembrane region" description="Helical" evidence="7">
    <location>
        <begin position="143"/>
        <end position="164"/>
    </location>
</feature>